<dbReference type="AlphaFoldDB" id="A0A9W6WF58"/>
<evidence type="ECO:0000313" key="1">
    <source>
        <dbReference type="EMBL" id="GME68950.1"/>
    </source>
</evidence>
<dbReference type="EMBL" id="BSXN01000535">
    <property type="protein sequence ID" value="GME68950.1"/>
    <property type="molecule type" value="Genomic_DNA"/>
</dbReference>
<dbReference type="Proteomes" id="UP001165120">
    <property type="component" value="Unassembled WGS sequence"/>
</dbReference>
<proteinExistence type="predicted"/>
<keyword evidence="2" id="KW-1185">Reference proteome</keyword>
<comment type="caution">
    <text evidence="1">The sequence shown here is derived from an EMBL/GenBank/DDBJ whole genome shotgun (WGS) entry which is preliminary data.</text>
</comment>
<evidence type="ECO:0000313" key="2">
    <source>
        <dbReference type="Proteomes" id="UP001165120"/>
    </source>
</evidence>
<name>A0A9W6WF58_CANBO</name>
<gene>
    <name evidence="1" type="ORF">Cboi02_000197100</name>
</gene>
<sequence>MKDTDPSDDEPEWVLFNEKEFFDFWDADEAEFEEEEEGRVVDEGFELGCILIPPLGVDEAIPPLVLLVVIDPADAVGVVEAFLDLLIADEQKYRVGMLLKLVLYFVLSMIYD</sequence>
<protein>
    <submittedName>
        <fullName evidence="1">Unnamed protein product</fullName>
    </submittedName>
</protein>
<reference evidence="1" key="1">
    <citation type="submission" date="2023-04" db="EMBL/GenBank/DDBJ databases">
        <title>Candida boidinii NBRC 10035.</title>
        <authorList>
            <person name="Ichikawa N."/>
            <person name="Sato H."/>
            <person name="Tonouchi N."/>
        </authorList>
    </citation>
    <scope>NUCLEOTIDE SEQUENCE</scope>
    <source>
        <strain evidence="1">NBRC 10035</strain>
    </source>
</reference>
<organism evidence="1 2">
    <name type="scientific">Candida boidinii</name>
    <name type="common">Yeast</name>
    <dbReference type="NCBI Taxonomy" id="5477"/>
    <lineage>
        <taxon>Eukaryota</taxon>
        <taxon>Fungi</taxon>
        <taxon>Dikarya</taxon>
        <taxon>Ascomycota</taxon>
        <taxon>Saccharomycotina</taxon>
        <taxon>Pichiomycetes</taxon>
        <taxon>Pichiales</taxon>
        <taxon>Pichiaceae</taxon>
        <taxon>Ogataea</taxon>
        <taxon>Ogataea/Candida clade</taxon>
    </lineage>
</organism>
<accession>A0A9W6WF58</accession>